<dbReference type="PANTHER" id="PTHR11857">
    <property type="entry name" value="ODORANT BINDING PROTEIN-RELATED"/>
    <property type="match status" value="1"/>
</dbReference>
<accession>A0A482VRQ1</accession>
<comment type="function">
    <text evidence="6">May be a carrier protein for lipids.</text>
</comment>
<keyword evidence="5" id="KW-0325">Glycoprotein</keyword>
<comment type="subcellular location">
    <subcellularLocation>
        <location evidence="1">Secreted</location>
    </subcellularLocation>
</comment>
<dbReference type="GO" id="GO:0005615">
    <property type="term" value="C:extracellular space"/>
    <property type="evidence" value="ECO:0007669"/>
    <property type="project" value="TreeGrafter"/>
</dbReference>
<dbReference type="FunFam" id="1.10.238.20:FF:000001">
    <property type="entry name" value="General odorant-binding protein lush"/>
    <property type="match status" value="1"/>
</dbReference>
<proteinExistence type="inferred from homology"/>
<evidence type="ECO:0000256" key="2">
    <source>
        <dbReference type="ARBA" id="ARBA00008098"/>
    </source>
</evidence>
<evidence type="ECO:0000256" key="1">
    <source>
        <dbReference type="ARBA" id="ARBA00004613"/>
    </source>
</evidence>
<name>A0A482VRQ1_ASBVE</name>
<evidence type="ECO:0000256" key="5">
    <source>
        <dbReference type="ARBA" id="ARBA00023180"/>
    </source>
</evidence>
<dbReference type="AlphaFoldDB" id="A0A482VRQ1"/>
<dbReference type="GO" id="GO:0005549">
    <property type="term" value="F:odorant binding"/>
    <property type="evidence" value="ECO:0007669"/>
    <property type="project" value="InterPro"/>
</dbReference>
<evidence type="ECO:0000256" key="7">
    <source>
        <dbReference type="SAM" id="SignalP"/>
    </source>
</evidence>
<keyword evidence="9" id="KW-1185">Reference proteome</keyword>
<gene>
    <name evidence="8" type="ORF">BDFB_014781</name>
</gene>
<keyword evidence="3" id="KW-0964">Secreted</keyword>
<comment type="similarity">
    <text evidence="2">Belongs to the PBP/GOBP family.</text>
</comment>
<dbReference type="InterPro" id="IPR036728">
    <property type="entry name" value="PBP_GOBP_sf"/>
</dbReference>
<organism evidence="8 9">
    <name type="scientific">Asbolus verrucosus</name>
    <name type="common">Desert ironclad beetle</name>
    <dbReference type="NCBI Taxonomy" id="1661398"/>
    <lineage>
        <taxon>Eukaryota</taxon>
        <taxon>Metazoa</taxon>
        <taxon>Ecdysozoa</taxon>
        <taxon>Arthropoda</taxon>
        <taxon>Hexapoda</taxon>
        <taxon>Insecta</taxon>
        <taxon>Pterygota</taxon>
        <taxon>Neoptera</taxon>
        <taxon>Endopterygota</taxon>
        <taxon>Coleoptera</taxon>
        <taxon>Polyphaga</taxon>
        <taxon>Cucujiformia</taxon>
        <taxon>Tenebrionidae</taxon>
        <taxon>Pimeliinae</taxon>
        <taxon>Asbolus</taxon>
    </lineage>
</organism>
<feature type="chain" id="PRO_5019771192" description="PBP GOBP domain containing protein" evidence="7">
    <location>
        <begin position="18"/>
        <end position="133"/>
    </location>
</feature>
<dbReference type="SMART" id="SM00708">
    <property type="entry name" value="PhBP"/>
    <property type="match status" value="1"/>
</dbReference>
<feature type="signal peptide" evidence="7">
    <location>
        <begin position="1"/>
        <end position="17"/>
    </location>
</feature>
<dbReference type="PANTHER" id="PTHR11857:SF43">
    <property type="entry name" value="GEO07291P1-RELATED"/>
    <property type="match status" value="1"/>
</dbReference>
<evidence type="ECO:0008006" key="10">
    <source>
        <dbReference type="Google" id="ProtNLM"/>
    </source>
</evidence>
<dbReference type="OrthoDB" id="8194670at2759"/>
<dbReference type="GO" id="GO:0007608">
    <property type="term" value="P:sensory perception of smell"/>
    <property type="evidence" value="ECO:0007669"/>
    <property type="project" value="TreeGrafter"/>
</dbReference>
<reference evidence="8 9" key="1">
    <citation type="submission" date="2017-03" db="EMBL/GenBank/DDBJ databases">
        <title>Genome of the blue death feigning beetle - Asbolus verrucosus.</title>
        <authorList>
            <person name="Rider S.D."/>
        </authorList>
    </citation>
    <scope>NUCLEOTIDE SEQUENCE [LARGE SCALE GENOMIC DNA]</scope>
    <source>
        <strain evidence="8">Butters</strain>
        <tissue evidence="8">Head and leg muscle</tissue>
    </source>
</reference>
<dbReference type="EMBL" id="QDEB01071007">
    <property type="protein sequence ID" value="RZC35423.1"/>
    <property type="molecule type" value="Genomic_DNA"/>
</dbReference>
<dbReference type="SUPFAM" id="SSF47565">
    <property type="entry name" value="Insect pheromone/odorant-binding proteins"/>
    <property type="match status" value="1"/>
</dbReference>
<dbReference type="Gene3D" id="1.10.238.20">
    <property type="entry name" value="Pheromone/general odorant binding protein domain"/>
    <property type="match status" value="1"/>
</dbReference>
<dbReference type="CDD" id="cd23992">
    <property type="entry name" value="PBP_GOBP"/>
    <property type="match status" value="1"/>
</dbReference>
<protein>
    <recommendedName>
        <fullName evidence="10">PBP GOBP domain containing protein</fullName>
    </recommendedName>
</protein>
<dbReference type="Pfam" id="PF01395">
    <property type="entry name" value="PBP_GOBP"/>
    <property type="match status" value="1"/>
</dbReference>
<sequence>MKLFVCLALIAVVGVQALTDEQKEKLNKVGKECREQSGVSQELIDKARNGEFVEDAKLKAQMLCVSKKVGLTDDSGNINVETLKTKVKKVVDNDSEVDEIIEKCAVKRNTPEDTAFFTYKCLYENKPKFSPVD</sequence>
<evidence type="ECO:0000256" key="3">
    <source>
        <dbReference type="ARBA" id="ARBA00022525"/>
    </source>
</evidence>
<evidence type="ECO:0000256" key="4">
    <source>
        <dbReference type="ARBA" id="ARBA00022729"/>
    </source>
</evidence>
<evidence type="ECO:0000313" key="8">
    <source>
        <dbReference type="EMBL" id="RZC35423.1"/>
    </source>
</evidence>
<evidence type="ECO:0000256" key="6">
    <source>
        <dbReference type="ARBA" id="ARBA00056866"/>
    </source>
</evidence>
<comment type="caution">
    <text evidence="8">The sequence shown here is derived from an EMBL/GenBank/DDBJ whole genome shotgun (WGS) entry which is preliminary data.</text>
</comment>
<evidence type="ECO:0000313" key="9">
    <source>
        <dbReference type="Proteomes" id="UP000292052"/>
    </source>
</evidence>
<keyword evidence="4 7" id="KW-0732">Signal</keyword>
<dbReference type="Proteomes" id="UP000292052">
    <property type="component" value="Unassembled WGS sequence"/>
</dbReference>
<dbReference type="InterPro" id="IPR006170">
    <property type="entry name" value="PBP/GOBP"/>
</dbReference>